<dbReference type="RefSeq" id="WP_075518552.1">
    <property type="nucleotide sequence ID" value="NZ_FPLD01000131.1"/>
</dbReference>
<dbReference type="Proteomes" id="UP000183794">
    <property type="component" value="Unassembled WGS sequence"/>
</dbReference>
<dbReference type="EMBL" id="FPLD01000131">
    <property type="protein sequence ID" value="SGZ17425.1"/>
    <property type="molecule type" value="Genomic_DNA"/>
</dbReference>
<sequence>MKKSKVKAPVHTPYVQPSANKVKVQCGMLTHVFEGITPAQFITDSQPDFEHTMIAINDGRCDYQKLRSSLQNDSHQLEWKATTAVKLRDLDETQLSEFLSSGYIKL</sequence>
<accession>A0A1L0C9R4</accession>
<name>A0A1L0C9R4_9GAMM</name>
<reference evidence="1 2" key="1">
    <citation type="submission" date="2016-11" db="EMBL/GenBank/DDBJ databases">
        <authorList>
            <person name="Jaros S."/>
            <person name="Januszkiewicz K."/>
            <person name="Wedrychowicz H."/>
        </authorList>
    </citation>
    <scope>NUCLEOTIDE SEQUENCE [LARGE SCALE GENOMIC DNA]</scope>
    <source>
        <strain evidence="1">NVI 5450</strain>
    </source>
</reference>
<dbReference type="AlphaFoldDB" id="A0A1L0C9R4"/>
<evidence type="ECO:0000313" key="1">
    <source>
        <dbReference type="EMBL" id="SGZ17425.1"/>
    </source>
</evidence>
<organism evidence="1 2">
    <name type="scientific">Moritella viscosa</name>
    <dbReference type="NCBI Taxonomy" id="80854"/>
    <lineage>
        <taxon>Bacteria</taxon>
        <taxon>Pseudomonadati</taxon>
        <taxon>Pseudomonadota</taxon>
        <taxon>Gammaproteobacteria</taxon>
        <taxon>Alteromonadales</taxon>
        <taxon>Moritellaceae</taxon>
        <taxon>Moritella</taxon>
    </lineage>
</organism>
<proteinExistence type="predicted"/>
<evidence type="ECO:0000313" key="2">
    <source>
        <dbReference type="Proteomes" id="UP000183794"/>
    </source>
</evidence>
<gene>
    <name evidence="1" type="ORF">NVI5450_4518</name>
</gene>
<protein>
    <submittedName>
        <fullName evidence="1">Uncharacterized protein aq_aa32</fullName>
    </submittedName>
</protein>